<evidence type="ECO:0000313" key="2">
    <source>
        <dbReference type="Proteomes" id="UP000479293"/>
    </source>
</evidence>
<reference evidence="1 2" key="1">
    <citation type="submission" date="2019-10" db="EMBL/GenBank/DDBJ databases">
        <title>Draft Genome Sequence of Cytophagaceae sp. SJW1-29.</title>
        <authorList>
            <person name="Choi A."/>
        </authorList>
    </citation>
    <scope>NUCLEOTIDE SEQUENCE [LARGE SCALE GENOMIC DNA]</scope>
    <source>
        <strain evidence="1 2">SJW1-29</strain>
    </source>
</reference>
<dbReference type="RefSeq" id="WP_152755846.1">
    <property type="nucleotide sequence ID" value="NZ_WHLY01000001.1"/>
</dbReference>
<evidence type="ECO:0000313" key="1">
    <source>
        <dbReference type="EMBL" id="MPR31831.1"/>
    </source>
</evidence>
<organism evidence="1 2">
    <name type="scientific">Salmonirosea aquatica</name>
    <dbReference type="NCBI Taxonomy" id="2654236"/>
    <lineage>
        <taxon>Bacteria</taxon>
        <taxon>Pseudomonadati</taxon>
        <taxon>Bacteroidota</taxon>
        <taxon>Cytophagia</taxon>
        <taxon>Cytophagales</taxon>
        <taxon>Spirosomataceae</taxon>
        <taxon>Salmonirosea</taxon>
    </lineage>
</organism>
<dbReference type="AlphaFoldDB" id="A0A7C9FMM0"/>
<accession>A0A7C9FMM0</accession>
<sequence length="116" mass="13390">MEQYTLKFIPPNRYPSACLITIYRRSGIVVATDTDEGMSVTNACELIASEVVKRYNLDAQKMIYIEQYRPGRPDQTTELVKFDFVDGKGFRHPNWNHIPAEVFKTMISIAEEVEEI</sequence>
<dbReference type="EMBL" id="WHLY01000001">
    <property type="protein sequence ID" value="MPR31831.1"/>
    <property type="molecule type" value="Genomic_DNA"/>
</dbReference>
<protein>
    <submittedName>
        <fullName evidence="1">Uncharacterized protein</fullName>
    </submittedName>
</protein>
<proteinExistence type="predicted"/>
<name>A0A7C9FMM0_9BACT</name>
<comment type="caution">
    <text evidence="1">The sequence shown here is derived from an EMBL/GenBank/DDBJ whole genome shotgun (WGS) entry which is preliminary data.</text>
</comment>
<gene>
    <name evidence="1" type="ORF">GBK04_00320</name>
</gene>
<dbReference type="Proteomes" id="UP000479293">
    <property type="component" value="Unassembled WGS sequence"/>
</dbReference>
<keyword evidence="2" id="KW-1185">Reference proteome</keyword>